<protein>
    <submittedName>
        <fullName evidence="10">High-affinity Zn(2+) transporter zrt1</fullName>
    </submittedName>
</protein>
<feature type="transmembrane region" description="Helical" evidence="8">
    <location>
        <begin position="338"/>
        <end position="357"/>
    </location>
</feature>
<dbReference type="GO" id="GO:0071578">
    <property type="term" value="P:zinc ion import across plasma membrane"/>
    <property type="evidence" value="ECO:0007669"/>
    <property type="project" value="TreeGrafter"/>
</dbReference>
<keyword evidence="3 8" id="KW-0813">Transport</keyword>
<evidence type="ECO:0000256" key="6">
    <source>
        <dbReference type="ARBA" id="ARBA00023065"/>
    </source>
</evidence>
<dbReference type="NCBIfam" id="TIGR00820">
    <property type="entry name" value="zip"/>
    <property type="match status" value="1"/>
</dbReference>
<dbReference type="Proteomes" id="UP000301737">
    <property type="component" value="Unassembled WGS sequence"/>
</dbReference>
<name>A0A4C2E675_9SACH</name>
<proteinExistence type="inferred from homology"/>
<gene>
    <name evidence="10" type="primary">ZRT1_2</name>
    <name evidence="10" type="ORF">ZYGM_000719</name>
</gene>
<comment type="similarity">
    <text evidence="2 8">Belongs to the ZIP transporter (TC 2.A.5) family.</text>
</comment>
<dbReference type="PANTHER" id="PTHR11040:SF32">
    <property type="entry name" value="ZINC-REGULATED TRANSPORTER 1"/>
    <property type="match status" value="1"/>
</dbReference>
<sequence length="399" mass="44007">MVNSTASPWWEKWNPHNVTLADPDVDDSWKYCVLQGVYWGSPDDNGITGGRISSIFVIFFTSTLLTLFPVVAQRVPWLRVHKYVYQFARSFGTGVIVSTSYIHLMDPAYQEIGAYSCIAQTGNWAIYSWCPAIMLTTVFTTFLVDLFSSVYVERKYGVVHEEHGDEVANAITDAGKKAGDVPGDGNRMELGQLPSSENPYSSVPAMDQSDEKSSTDTQSYAVSESSRSEHEQEAEKKFRADFGAFIVLEAGLLFHSVMIGLNLGTVGDEFSTLYPVLVFHQAFEGLGIGARLCAISFPRGKQWWPYALSLAYGLTTPICVAIGLGVRKTYSSNSYSVNVVSGILDSISAGVLMYTGLVELLARDYMFNPHRTKDLRELFFNVTSILTGAGLMALLGKWA</sequence>
<evidence type="ECO:0000256" key="9">
    <source>
        <dbReference type="SAM" id="MobiDB-lite"/>
    </source>
</evidence>
<dbReference type="InterPro" id="IPR004698">
    <property type="entry name" value="Zn/Fe_permease_fun/pln"/>
</dbReference>
<reference evidence="10 11" key="1">
    <citation type="submission" date="2019-01" db="EMBL/GenBank/DDBJ databases">
        <title>Draft Genome Sequencing of Zygosaccharomyces mellis Ca-7.</title>
        <authorList>
            <person name="Shiwa Y."/>
            <person name="Kanesaki Y."/>
            <person name="Ishige T."/>
            <person name="Mura K."/>
            <person name="Hori T."/>
            <person name="Tamura T."/>
        </authorList>
    </citation>
    <scope>NUCLEOTIDE SEQUENCE [LARGE SCALE GENOMIC DNA]</scope>
    <source>
        <strain evidence="10 11">Ca-7</strain>
    </source>
</reference>
<dbReference type="GO" id="GO:0000006">
    <property type="term" value="F:high-affinity zinc transmembrane transporter activity"/>
    <property type="evidence" value="ECO:0007669"/>
    <property type="project" value="TreeGrafter"/>
</dbReference>
<keyword evidence="5 8" id="KW-1133">Transmembrane helix</keyword>
<evidence type="ECO:0000256" key="1">
    <source>
        <dbReference type="ARBA" id="ARBA00004141"/>
    </source>
</evidence>
<dbReference type="GO" id="GO:0005886">
    <property type="term" value="C:plasma membrane"/>
    <property type="evidence" value="ECO:0007669"/>
    <property type="project" value="TreeGrafter"/>
</dbReference>
<evidence type="ECO:0000313" key="11">
    <source>
        <dbReference type="Proteomes" id="UP000301737"/>
    </source>
</evidence>
<keyword evidence="6 8" id="KW-0406">Ion transport</keyword>
<dbReference type="PANTHER" id="PTHR11040">
    <property type="entry name" value="ZINC/IRON TRANSPORTER"/>
    <property type="match status" value="1"/>
</dbReference>
<keyword evidence="11" id="KW-1185">Reference proteome</keyword>
<feature type="transmembrane region" description="Helical" evidence="8">
    <location>
        <begin position="242"/>
        <end position="261"/>
    </location>
</feature>
<evidence type="ECO:0000256" key="7">
    <source>
        <dbReference type="ARBA" id="ARBA00023136"/>
    </source>
</evidence>
<feature type="transmembrane region" description="Helical" evidence="8">
    <location>
        <begin position="52"/>
        <end position="71"/>
    </location>
</feature>
<feature type="transmembrane region" description="Helical" evidence="8">
    <location>
        <begin position="124"/>
        <end position="147"/>
    </location>
</feature>
<accession>A0A4C2E675</accession>
<evidence type="ECO:0000256" key="2">
    <source>
        <dbReference type="ARBA" id="ARBA00006939"/>
    </source>
</evidence>
<dbReference type="Pfam" id="PF02535">
    <property type="entry name" value="Zip"/>
    <property type="match status" value="1"/>
</dbReference>
<comment type="caution">
    <text evidence="8">Lacks conserved residue(s) required for the propagation of feature annotation.</text>
</comment>
<comment type="caution">
    <text evidence="10">The sequence shown here is derived from an EMBL/GenBank/DDBJ whole genome shotgun (WGS) entry which is preliminary data.</text>
</comment>
<organism evidence="10 11">
    <name type="scientific">Zygosaccharomyces mellis</name>
    <dbReference type="NCBI Taxonomy" id="42258"/>
    <lineage>
        <taxon>Eukaryota</taxon>
        <taxon>Fungi</taxon>
        <taxon>Dikarya</taxon>
        <taxon>Ascomycota</taxon>
        <taxon>Saccharomycotina</taxon>
        <taxon>Saccharomycetes</taxon>
        <taxon>Saccharomycetales</taxon>
        <taxon>Saccharomycetaceae</taxon>
        <taxon>Zygosaccharomyces</taxon>
    </lineage>
</organism>
<feature type="transmembrane region" description="Helical" evidence="8">
    <location>
        <begin position="378"/>
        <end position="396"/>
    </location>
</feature>
<dbReference type="AlphaFoldDB" id="A0A4C2E675"/>
<keyword evidence="7 8" id="KW-0472">Membrane</keyword>
<evidence type="ECO:0000256" key="5">
    <source>
        <dbReference type="ARBA" id="ARBA00022989"/>
    </source>
</evidence>
<feature type="transmembrane region" description="Helical" evidence="8">
    <location>
        <begin position="83"/>
        <end position="104"/>
    </location>
</feature>
<evidence type="ECO:0000256" key="3">
    <source>
        <dbReference type="ARBA" id="ARBA00022448"/>
    </source>
</evidence>
<evidence type="ECO:0000256" key="8">
    <source>
        <dbReference type="RuleBase" id="RU362088"/>
    </source>
</evidence>
<dbReference type="OrthoDB" id="448280at2759"/>
<comment type="subcellular location">
    <subcellularLocation>
        <location evidence="1 8">Membrane</location>
        <topology evidence="1 8">Multi-pass membrane protein</topology>
    </subcellularLocation>
</comment>
<evidence type="ECO:0000313" key="10">
    <source>
        <dbReference type="EMBL" id="GCE99774.1"/>
    </source>
</evidence>
<dbReference type="EMBL" id="BIMX01000013">
    <property type="protein sequence ID" value="GCE99774.1"/>
    <property type="molecule type" value="Genomic_DNA"/>
</dbReference>
<evidence type="ECO:0000256" key="4">
    <source>
        <dbReference type="ARBA" id="ARBA00022692"/>
    </source>
</evidence>
<feature type="transmembrane region" description="Helical" evidence="8">
    <location>
        <begin position="306"/>
        <end position="326"/>
    </location>
</feature>
<feature type="compositionally biased region" description="Polar residues" evidence="9">
    <location>
        <begin position="215"/>
        <end position="225"/>
    </location>
</feature>
<dbReference type="InterPro" id="IPR003689">
    <property type="entry name" value="ZIP"/>
</dbReference>
<keyword evidence="4 8" id="KW-0812">Transmembrane</keyword>
<feature type="region of interest" description="Disordered" evidence="9">
    <location>
        <begin position="175"/>
        <end position="233"/>
    </location>
</feature>